<comment type="caution">
    <text evidence="3">The sequence shown here is derived from an EMBL/GenBank/DDBJ whole genome shotgun (WGS) entry which is preliminary data.</text>
</comment>
<keyword evidence="2" id="KW-0812">Transmembrane</keyword>
<keyword evidence="4" id="KW-1185">Reference proteome</keyword>
<dbReference type="AlphaFoldDB" id="A0A0G2F4I4"/>
<feature type="transmembrane region" description="Helical" evidence="2">
    <location>
        <begin position="213"/>
        <end position="234"/>
    </location>
</feature>
<gene>
    <name evidence="3" type="ORF">UCRPC4_g00070</name>
</gene>
<name>A0A0G2F4I4_PHACM</name>
<dbReference type="Proteomes" id="UP000053317">
    <property type="component" value="Unassembled WGS sequence"/>
</dbReference>
<reference evidence="3 4" key="2">
    <citation type="submission" date="2015-05" db="EMBL/GenBank/DDBJ databases">
        <authorList>
            <person name="Morales-Cruz A."/>
            <person name="Amrine K.C."/>
            <person name="Cantu D."/>
        </authorList>
    </citation>
    <scope>NUCLEOTIDE SEQUENCE [LARGE SCALE GENOMIC DNA]</scope>
    <source>
        <strain evidence="3">UCRPC4</strain>
    </source>
</reference>
<evidence type="ECO:0000256" key="2">
    <source>
        <dbReference type="SAM" id="Phobius"/>
    </source>
</evidence>
<dbReference type="EMBL" id="LCWF01000002">
    <property type="protein sequence ID" value="KKY29164.1"/>
    <property type="molecule type" value="Genomic_DNA"/>
</dbReference>
<keyword evidence="2" id="KW-1133">Transmembrane helix</keyword>
<evidence type="ECO:0000313" key="3">
    <source>
        <dbReference type="EMBL" id="KKY29164.1"/>
    </source>
</evidence>
<reference evidence="3 4" key="1">
    <citation type="submission" date="2015-05" db="EMBL/GenBank/DDBJ databases">
        <title>Distinctive expansion of gene families associated with plant cell wall degradation and secondary metabolism in the genomes of grapevine trunk pathogens.</title>
        <authorList>
            <person name="Lawrence D.P."/>
            <person name="Travadon R."/>
            <person name="Rolshausen P.E."/>
            <person name="Baumgartner K."/>
        </authorList>
    </citation>
    <scope>NUCLEOTIDE SEQUENCE [LARGE SCALE GENOMIC DNA]</scope>
    <source>
        <strain evidence="3">UCRPC4</strain>
    </source>
</reference>
<organism evidence="3 4">
    <name type="scientific">Phaeomoniella chlamydospora</name>
    <name type="common">Phaeoacremonium chlamydosporum</name>
    <dbReference type="NCBI Taxonomy" id="158046"/>
    <lineage>
        <taxon>Eukaryota</taxon>
        <taxon>Fungi</taxon>
        <taxon>Dikarya</taxon>
        <taxon>Ascomycota</taxon>
        <taxon>Pezizomycotina</taxon>
        <taxon>Eurotiomycetes</taxon>
        <taxon>Chaetothyriomycetidae</taxon>
        <taxon>Phaeomoniellales</taxon>
        <taxon>Phaeomoniellaceae</taxon>
        <taxon>Phaeomoniella</taxon>
    </lineage>
</organism>
<dbReference type="OrthoDB" id="73691at2759"/>
<feature type="region of interest" description="Disordered" evidence="1">
    <location>
        <begin position="85"/>
        <end position="112"/>
    </location>
</feature>
<evidence type="ECO:0000313" key="4">
    <source>
        <dbReference type="Proteomes" id="UP000053317"/>
    </source>
</evidence>
<evidence type="ECO:0000256" key="1">
    <source>
        <dbReference type="SAM" id="MobiDB-lite"/>
    </source>
</evidence>
<feature type="region of interest" description="Disordered" evidence="1">
    <location>
        <begin position="425"/>
        <end position="447"/>
    </location>
</feature>
<sequence length="447" mass="51489">MNWSFLTCRTLACRNTASKCLGRSATSTQHRTYGKKTKHDAVVETTSFSGPPAPLGTKYEITAPLYDELVRLEGHIRKASLPKFPHKAQKVSKTNSLQPAYDLSSTRPPPLTLPERLLTKPGEPLPPITENVKNLFHIAKGYLAFYKAGLKQLWANYKEYRQIVSRARAFDKLHWTTSEKDLISKLREFRRSTGITRREYNLYLRTRRDLRKLVPFGLVFLIFGEFSPLVLLPLGPRIIPFPCLLPQQVWQQYAKGNVVVKVGLEDVSQTKPNRPNLDIIPSHNTWRSFRKQLIEIDTNIKPEPGLQRQKFIPTLWYKPHPWSTERPLADAVLILEEGGVDKLDNNEVLLWVWETHDLYLRWLWYDALLSFRKLRNDGDVVDEKQEVAGWTQVDEIDLYDVRRELELTLQNFVRLADLYARSGQDYDPSAADGDKAPTSVHGFNGRG</sequence>
<protein>
    <submittedName>
        <fullName evidence="3">Uncharacterized protein</fullName>
    </submittedName>
</protein>
<keyword evidence="2" id="KW-0472">Membrane</keyword>
<proteinExistence type="predicted"/>
<accession>A0A0G2F4I4</accession>